<dbReference type="PRINTS" id="PR00344">
    <property type="entry name" value="BCTRLSENSOR"/>
</dbReference>
<feature type="transmembrane region" description="Helical" evidence="11">
    <location>
        <begin position="21"/>
        <end position="44"/>
    </location>
</feature>
<evidence type="ECO:0000256" key="3">
    <source>
        <dbReference type="ARBA" id="ARBA00012438"/>
    </source>
</evidence>
<evidence type="ECO:0000313" key="13">
    <source>
        <dbReference type="EMBL" id="KAB1633391.1"/>
    </source>
</evidence>
<keyword evidence="6 11" id="KW-0812">Transmembrane</keyword>
<dbReference type="EMBL" id="WBKA01000001">
    <property type="protein sequence ID" value="KAB1633391.1"/>
    <property type="molecule type" value="Genomic_DNA"/>
</dbReference>
<evidence type="ECO:0000256" key="10">
    <source>
        <dbReference type="ARBA" id="ARBA00023136"/>
    </source>
</evidence>
<dbReference type="CDD" id="cd00075">
    <property type="entry name" value="HATPase"/>
    <property type="match status" value="1"/>
</dbReference>
<keyword evidence="9" id="KW-0902">Two-component regulatory system</keyword>
<dbReference type="RefSeq" id="WP_158035170.1">
    <property type="nucleotide sequence ID" value="NZ_BAAAZV010000007.1"/>
</dbReference>
<accession>A0A7C8BNY8</accession>
<dbReference type="PANTHER" id="PTHR45436">
    <property type="entry name" value="SENSOR HISTIDINE KINASE YKOH"/>
    <property type="match status" value="1"/>
</dbReference>
<name>A0A7C8BNY8_9MICO</name>
<feature type="transmembrane region" description="Helical" evidence="11">
    <location>
        <begin position="75"/>
        <end position="98"/>
    </location>
</feature>
<evidence type="ECO:0000256" key="1">
    <source>
        <dbReference type="ARBA" id="ARBA00000085"/>
    </source>
</evidence>
<evidence type="ECO:0000256" key="4">
    <source>
        <dbReference type="ARBA" id="ARBA00022553"/>
    </source>
</evidence>
<keyword evidence="14" id="KW-1185">Reference proteome</keyword>
<dbReference type="InterPro" id="IPR005467">
    <property type="entry name" value="His_kinase_dom"/>
</dbReference>
<reference evidence="13 14" key="1">
    <citation type="submission" date="2019-09" db="EMBL/GenBank/DDBJ databases">
        <title>Phylogeny of genus Pseudoclavibacter and closely related genus.</title>
        <authorList>
            <person name="Li Y."/>
        </authorList>
    </citation>
    <scope>NUCLEOTIDE SEQUENCE [LARGE SCALE GENOMIC DNA]</scope>
    <source>
        <strain evidence="13 14">JCM 16921</strain>
    </source>
</reference>
<proteinExistence type="predicted"/>
<evidence type="ECO:0000259" key="12">
    <source>
        <dbReference type="PROSITE" id="PS50109"/>
    </source>
</evidence>
<evidence type="ECO:0000256" key="9">
    <source>
        <dbReference type="ARBA" id="ARBA00023012"/>
    </source>
</evidence>
<sequence>MRTPPVDDESRVRRTARAVGWQVTLAASALTILGVIALSVTISLRSRHEQAEHLGSLGHGMHRPDGDWIIDRDQAVLLIIVLGAVGVLLTGLVGWLAARRAVVPIARALSLQRHFVADASHELRTPLTVLSSRVQILQRRLARGEPVDDVAARLRADAQSLTDVLDDLLISAEGAGWDGRPTHVAEVVGEAVRSLEPIAEQGNVALVFTVDGDPLVAIAPVSLRRAVIALVDNAIQHSPSNAEVTVAVSVSPDGMVELHVSDRGPGLRGVTAETVFERFAHTTETGHRRGFGLGLALVRDIADHCGGSISVESTSPDGTSFLLRIPRVSSVRVSDG</sequence>
<dbReference type="InterPro" id="IPR003661">
    <property type="entry name" value="HisK_dim/P_dom"/>
</dbReference>
<evidence type="ECO:0000256" key="6">
    <source>
        <dbReference type="ARBA" id="ARBA00022692"/>
    </source>
</evidence>
<dbReference type="GO" id="GO:0000155">
    <property type="term" value="F:phosphorelay sensor kinase activity"/>
    <property type="evidence" value="ECO:0007669"/>
    <property type="project" value="InterPro"/>
</dbReference>
<dbReference type="InterPro" id="IPR050428">
    <property type="entry name" value="TCS_sensor_his_kinase"/>
</dbReference>
<dbReference type="Pfam" id="PF00512">
    <property type="entry name" value="HisKA"/>
    <property type="match status" value="1"/>
</dbReference>
<dbReference type="PROSITE" id="PS50109">
    <property type="entry name" value="HIS_KIN"/>
    <property type="match status" value="1"/>
</dbReference>
<dbReference type="Gene3D" id="3.30.565.10">
    <property type="entry name" value="Histidine kinase-like ATPase, C-terminal domain"/>
    <property type="match status" value="1"/>
</dbReference>
<evidence type="ECO:0000256" key="8">
    <source>
        <dbReference type="ARBA" id="ARBA00022989"/>
    </source>
</evidence>
<dbReference type="OrthoDB" id="9786919at2"/>
<evidence type="ECO:0000313" key="14">
    <source>
        <dbReference type="Proteomes" id="UP000481339"/>
    </source>
</evidence>
<dbReference type="AlphaFoldDB" id="A0A7C8BNY8"/>
<comment type="catalytic activity">
    <reaction evidence="1">
        <text>ATP + protein L-histidine = ADP + protein N-phospho-L-histidine.</text>
        <dbReference type="EC" id="2.7.13.3"/>
    </reaction>
</comment>
<keyword evidence="8 11" id="KW-1133">Transmembrane helix</keyword>
<dbReference type="InterPro" id="IPR003594">
    <property type="entry name" value="HATPase_dom"/>
</dbReference>
<comment type="caution">
    <text evidence="13">The sequence shown here is derived from an EMBL/GenBank/DDBJ whole genome shotgun (WGS) entry which is preliminary data.</text>
</comment>
<keyword evidence="7 13" id="KW-0418">Kinase</keyword>
<keyword evidence="4" id="KW-0597">Phosphoprotein</keyword>
<dbReference type="Proteomes" id="UP000481339">
    <property type="component" value="Unassembled WGS sequence"/>
</dbReference>
<keyword evidence="5" id="KW-0808">Transferase</keyword>
<dbReference type="InterPro" id="IPR036890">
    <property type="entry name" value="HATPase_C_sf"/>
</dbReference>
<comment type="subcellular location">
    <subcellularLocation>
        <location evidence="2">Cell membrane</location>
    </subcellularLocation>
</comment>
<dbReference type="Pfam" id="PF02518">
    <property type="entry name" value="HATPase_c"/>
    <property type="match status" value="1"/>
</dbReference>
<keyword evidence="10 11" id="KW-0472">Membrane</keyword>
<dbReference type="CDD" id="cd00082">
    <property type="entry name" value="HisKA"/>
    <property type="match status" value="1"/>
</dbReference>
<dbReference type="GO" id="GO:0005886">
    <property type="term" value="C:plasma membrane"/>
    <property type="evidence" value="ECO:0007669"/>
    <property type="project" value="UniProtKB-SubCell"/>
</dbReference>
<protein>
    <recommendedName>
        <fullName evidence="3">histidine kinase</fullName>
        <ecNumber evidence="3">2.7.13.3</ecNumber>
    </recommendedName>
</protein>
<dbReference type="Gene3D" id="1.10.287.130">
    <property type="match status" value="1"/>
</dbReference>
<gene>
    <name evidence="13" type="ORF">F8O02_00100</name>
</gene>
<dbReference type="InterPro" id="IPR036097">
    <property type="entry name" value="HisK_dim/P_sf"/>
</dbReference>
<dbReference type="EC" id="2.7.13.3" evidence="3"/>
<dbReference type="SUPFAM" id="SSF55874">
    <property type="entry name" value="ATPase domain of HSP90 chaperone/DNA topoisomerase II/histidine kinase"/>
    <property type="match status" value="1"/>
</dbReference>
<dbReference type="SMART" id="SM00387">
    <property type="entry name" value="HATPase_c"/>
    <property type="match status" value="1"/>
</dbReference>
<evidence type="ECO:0000256" key="2">
    <source>
        <dbReference type="ARBA" id="ARBA00004236"/>
    </source>
</evidence>
<dbReference type="SMART" id="SM00388">
    <property type="entry name" value="HisKA"/>
    <property type="match status" value="1"/>
</dbReference>
<evidence type="ECO:0000256" key="5">
    <source>
        <dbReference type="ARBA" id="ARBA00022679"/>
    </source>
</evidence>
<evidence type="ECO:0000256" key="11">
    <source>
        <dbReference type="SAM" id="Phobius"/>
    </source>
</evidence>
<dbReference type="SUPFAM" id="SSF47384">
    <property type="entry name" value="Homodimeric domain of signal transducing histidine kinase"/>
    <property type="match status" value="1"/>
</dbReference>
<organism evidence="13 14">
    <name type="scientific">Pseudoclavibacter caeni</name>
    <dbReference type="NCBI Taxonomy" id="908846"/>
    <lineage>
        <taxon>Bacteria</taxon>
        <taxon>Bacillati</taxon>
        <taxon>Actinomycetota</taxon>
        <taxon>Actinomycetes</taxon>
        <taxon>Micrococcales</taxon>
        <taxon>Microbacteriaceae</taxon>
        <taxon>Pseudoclavibacter</taxon>
    </lineage>
</organism>
<dbReference type="PANTHER" id="PTHR45436:SF5">
    <property type="entry name" value="SENSOR HISTIDINE KINASE TRCS"/>
    <property type="match status" value="1"/>
</dbReference>
<feature type="domain" description="Histidine kinase" evidence="12">
    <location>
        <begin position="118"/>
        <end position="329"/>
    </location>
</feature>
<evidence type="ECO:0000256" key="7">
    <source>
        <dbReference type="ARBA" id="ARBA00022777"/>
    </source>
</evidence>
<dbReference type="InterPro" id="IPR004358">
    <property type="entry name" value="Sig_transdc_His_kin-like_C"/>
</dbReference>